<dbReference type="InterPro" id="IPR010982">
    <property type="entry name" value="Lambda_DNA-bd_dom_sf"/>
</dbReference>
<dbReference type="EMBL" id="MTBP01000002">
    <property type="protein sequence ID" value="POM23803.1"/>
    <property type="molecule type" value="Genomic_DNA"/>
</dbReference>
<dbReference type="PROSITE" id="PS50943">
    <property type="entry name" value="HTH_CROC1"/>
    <property type="match status" value="1"/>
</dbReference>
<dbReference type="CDD" id="cd00093">
    <property type="entry name" value="HTH_XRE"/>
    <property type="match status" value="1"/>
</dbReference>
<dbReference type="Gene3D" id="1.10.260.40">
    <property type="entry name" value="lambda repressor-like DNA-binding domains"/>
    <property type="match status" value="1"/>
</dbReference>
<dbReference type="InterPro" id="IPR001387">
    <property type="entry name" value="Cro/C1-type_HTH"/>
</dbReference>
<accession>A0A2P4UFG7</accession>
<keyword evidence="3" id="KW-1185">Reference proteome</keyword>
<reference evidence="2 3" key="1">
    <citation type="journal article" date="2017" name="Chemistry">
        <title>Isolation, Biosynthesis and Chemical Modifications of Rubterolones A-F: Rare Tropolone Alkaloids from Actinomadura sp. 5-2.</title>
        <authorList>
            <person name="Guo H."/>
            <person name="Benndorf R."/>
            <person name="Leichnitz D."/>
            <person name="Klassen J.L."/>
            <person name="Vollmers J."/>
            <person name="Gorls H."/>
            <person name="Steinacker M."/>
            <person name="Weigel C."/>
            <person name="Dahse H.M."/>
            <person name="Kaster A.K."/>
            <person name="de Beer Z.W."/>
            <person name="Poulsen M."/>
            <person name="Beemelmanns C."/>
        </authorList>
    </citation>
    <scope>NUCLEOTIDE SEQUENCE [LARGE SCALE GENOMIC DNA]</scope>
    <source>
        <strain evidence="2 3">5-2</strain>
    </source>
</reference>
<dbReference type="RefSeq" id="WP_103563007.1">
    <property type="nucleotide sequence ID" value="NZ_MTBP01000002.1"/>
</dbReference>
<name>A0A2P4UFG7_9ACTN</name>
<dbReference type="SUPFAM" id="SSF47413">
    <property type="entry name" value="lambda repressor-like DNA-binding domains"/>
    <property type="match status" value="1"/>
</dbReference>
<dbReference type="InterPro" id="IPR011990">
    <property type="entry name" value="TPR-like_helical_dom_sf"/>
</dbReference>
<evidence type="ECO:0000313" key="2">
    <source>
        <dbReference type="EMBL" id="POM23803.1"/>
    </source>
</evidence>
<dbReference type="SUPFAM" id="SSF48452">
    <property type="entry name" value="TPR-like"/>
    <property type="match status" value="1"/>
</dbReference>
<gene>
    <name evidence="2" type="ORF">BTM25_24290</name>
</gene>
<protein>
    <submittedName>
        <fullName evidence="2">Transcriptional repressor DicA</fullName>
    </submittedName>
</protein>
<dbReference type="AlphaFoldDB" id="A0A2P4UFG7"/>
<evidence type="ECO:0000259" key="1">
    <source>
        <dbReference type="PROSITE" id="PS50943"/>
    </source>
</evidence>
<dbReference type="Gene3D" id="1.25.40.10">
    <property type="entry name" value="Tetratricopeptide repeat domain"/>
    <property type="match status" value="1"/>
</dbReference>
<comment type="caution">
    <text evidence="2">The sequence shown here is derived from an EMBL/GenBank/DDBJ whole genome shotgun (WGS) entry which is preliminary data.</text>
</comment>
<proteinExistence type="predicted"/>
<dbReference type="SMART" id="SM00530">
    <property type="entry name" value="HTH_XRE"/>
    <property type="match status" value="1"/>
</dbReference>
<evidence type="ECO:0000313" key="3">
    <source>
        <dbReference type="Proteomes" id="UP000242367"/>
    </source>
</evidence>
<feature type="domain" description="HTH cro/C1-type" evidence="1">
    <location>
        <begin position="8"/>
        <end position="62"/>
    </location>
</feature>
<sequence>MAAKRVRLAQRRKAAGYSQEDLAELLGVERSTIVRWEGAATEPQPWLRPKLAEALNIPPEKLQALLDDVAVVRGPSDERLQQAVQDPARVDLVAVAQLHERVRRLDEQYDALPSTALLGPAGHVHAHIRVLRDHARDRRVRRSLFEVEAESATFMSQLVWDVSQRRDHTAPLGYLDEAIACARQARDPATEAYATLRKSFLALYGVGDPEEGVARAAEAADIARQTSPALTGLALLHVAEGHAMRGDLADCEAALGSAEKQFDRVTPDDVGADYYTVNEFNRLAGSCYLALNLPERAEPILRTTAASLAAKKKSQAIAYGNLTLSLIRQNKRDEAGEAMHHTIDAVELTRGGGGLNLAFTAGRELRRWQGEPWVQDVQDRLLALMAAV</sequence>
<organism evidence="2 3">
    <name type="scientific">Actinomadura rubteroloni</name>
    <dbReference type="NCBI Taxonomy" id="1926885"/>
    <lineage>
        <taxon>Bacteria</taxon>
        <taxon>Bacillati</taxon>
        <taxon>Actinomycetota</taxon>
        <taxon>Actinomycetes</taxon>
        <taxon>Streptosporangiales</taxon>
        <taxon>Thermomonosporaceae</taxon>
        <taxon>Actinomadura</taxon>
    </lineage>
</organism>
<dbReference type="GO" id="GO:0003677">
    <property type="term" value="F:DNA binding"/>
    <property type="evidence" value="ECO:0007669"/>
    <property type="project" value="InterPro"/>
</dbReference>
<dbReference type="Proteomes" id="UP000242367">
    <property type="component" value="Unassembled WGS sequence"/>
</dbReference>
<dbReference type="Pfam" id="PF13560">
    <property type="entry name" value="HTH_31"/>
    <property type="match status" value="1"/>
</dbReference>